<organism evidence="2">
    <name type="scientific">marine metagenome</name>
    <dbReference type="NCBI Taxonomy" id="408172"/>
    <lineage>
        <taxon>unclassified sequences</taxon>
        <taxon>metagenomes</taxon>
        <taxon>ecological metagenomes</taxon>
    </lineage>
</organism>
<evidence type="ECO:0000259" key="1">
    <source>
        <dbReference type="Pfam" id="PF07486"/>
    </source>
</evidence>
<dbReference type="AlphaFoldDB" id="A0A381WNE4"/>
<dbReference type="GO" id="GO:0016787">
    <property type="term" value="F:hydrolase activity"/>
    <property type="evidence" value="ECO:0007669"/>
    <property type="project" value="InterPro"/>
</dbReference>
<evidence type="ECO:0000313" key="2">
    <source>
        <dbReference type="EMBL" id="SVA53403.1"/>
    </source>
</evidence>
<sequence length="186" mass="21464">MDTCRVGTRFYNILMTPAELIVAGLIFISPANATEIKPDGSAECLALNMYHEARGQGSAGLLGVTAVVFNRVKDKRFPNTVCEVVEQGPTRESWKKNGQFFPIRYKCQFSWWCDGRSDYPKDLDTYQRLLTIARSIVYNKVTFIDITDGALFYHAYWVRPAWAKVKRRTTRIGDHIFYRWESGKKF</sequence>
<dbReference type="Pfam" id="PF07486">
    <property type="entry name" value="Hydrolase_2"/>
    <property type="match status" value="1"/>
</dbReference>
<dbReference type="EMBL" id="UINC01012201">
    <property type="protein sequence ID" value="SVA53403.1"/>
    <property type="molecule type" value="Genomic_DNA"/>
</dbReference>
<accession>A0A381WNE4</accession>
<feature type="domain" description="Cell wall hydrolase SleB" evidence="1">
    <location>
        <begin position="55"/>
        <end position="178"/>
    </location>
</feature>
<dbReference type="InterPro" id="IPR011105">
    <property type="entry name" value="Cell_wall_hydrolase_SleB"/>
</dbReference>
<dbReference type="InterPro" id="IPR042047">
    <property type="entry name" value="SleB_dom1"/>
</dbReference>
<dbReference type="Gene3D" id="1.10.10.2520">
    <property type="entry name" value="Cell wall hydrolase SleB, domain 1"/>
    <property type="match status" value="1"/>
</dbReference>
<gene>
    <name evidence="2" type="ORF">METZ01_LOCUS106257</name>
</gene>
<proteinExistence type="predicted"/>
<reference evidence="2" key="1">
    <citation type="submission" date="2018-05" db="EMBL/GenBank/DDBJ databases">
        <authorList>
            <person name="Lanie J.A."/>
            <person name="Ng W.-L."/>
            <person name="Kazmierczak K.M."/>
            <person name="Andrzejewski T.M."/>
            <person name="Davidsen T.M."/>
            <person name="Wayne K.J."/>
            <person name="Tettelin H."/>
            <person name="Glass J.I."/>
            <person name="Rusch D."/>
            <person name="Podicherti R."/>
            <person name="Tsui H.-C.T."/>
            <person name="Winkler M.E."/>
        </authorList>
    </citation>
    <scope>NUCLEOTIDE SEQUENCE</scope>
</reference>
<name>A0A381WNE4_9ZZZZ</name>
<protein>
    <recommendedName>
        <fullName evidence="1">Cell wall hydrolase SleB domain-containing protein</fullName>
    </recommendedName>
</protein>